<dbReference type="SUPFAM" id="SSF51182">
    <property type="entry name" value="RmlC-like cupins"/>
    <property type="match status" value="1"/>
</dbReference>
<dbReference type="Gene3D" id="2.60.120.10">
    <property type="entry name" value="Jelly Rolls"/>
    <property type="match status" value="1"/>
</dbReference>
<dbReference type="CDD" id="cd02247">
    <property type="entry name" value="cupin_pirin_C"/>
    <property type="match status" value="1"/>
</dbReference>
<dbReference type="Pfam" id="PF02678">
    <property type="entry name" value="Pirin"/>
    <property type="match status" value="1"/>
</dbReference>
<dbReference type="PANTHER" id="PTHR13903">
    <property type="entry name" value="PIRIN-RELATED"/>
    <property type="match status" value="1"/>
</dbReference>
<feature type="domain" description="Pirin N-terminal" evidence="5">
    <location>
        <begin position="11"/>
        <end position="110"/>
    </location>
</feature>
<dbReference type="InterPro" id="IPR014710">
    <property type="entry name" value="RmlC-like_jellyroll"/>
</dbReference>
<feature type="binding site" evidence="2">
    <location>
        <position position="51"/>
    </location>
    <ligand>
        <name>Fe cation</name>
        <dbReference type="ChEBI" id="CHEBI:24875"/>
    </ligand>
</feature>
<organism evidence="7 8">
    <name type="scientific">Kocuria subflava</name>
    <dbReference type="NCBI Taxonomy" id="1736139"/>
    <lineage>
        <taxon>Bacteria</taxon>
        <taxon>Bacillati</taxon>
        <taxon>Actinomycetota</taxon>
        <taxon>Actinomycetes</taxon>
        <taxon>Micrococcales</taxon>
        <taxon>Micrococcaceae</taxon>
        <taxon>Kocuria</taxon>
    </lineage>
</organism>
<accession>A0A846TNN4</accession>
<keyword evidence="8" id="KW-1185">Reference proteome</keyword>
<name>A0A846TNN4_9MICC</name>
<dbReference type="PANTHER" id="PTHR13903:SF8">
    <property type="entry name" value="PIRIN"/>
    <property type="match status" value="1"/>
</dbReference>
<keyword evidence="2" id="KW-0479">Metal-binding</keyword>
<dbReference type="Pfam" id="PF05726">
    <property type="entry name" value="Pirin_C"/>
    <property type="match status" value="1"/>
</dbReference>
<reference evidence="7 8" key="1">
    <citation type="submission" date="2020-02" db="EMBL/GenBank/DDBJ databases">
        <authorList>
            <person name="Sun Q."/>
        </authorList>
    </citation>
    <scope>NUCLEOTIDE SEQUENCE [LARGE SCALE GENOMIC DNA]</scope>
    <source>
        <strain evidence="7 8">YIM 13062</strain>
    </source>
</reference>
<feature type="binding site" evidence="2">
    <location>
        <position position="93"/>
    </location>
    <ligand>
        <name>Fe cation</name>
        <dbReference type="ChEBI" id="CHEBI:24875"/>
    </ligand>
</feature>
<dbReference type="InterPro" id="IPR011051">
    <property type="entry name" value="RmlC_Cupin_sf"/>
</dbReference>
<dbReference type="Proteomes" id="UP000521379">
    <property type="component" value="Unassembled WGS sequence"/>
</dbReference>
<protein>
    <submittedName>
        <fullName evidence="7">Pirin family protein</fullName>
    </submittedName>
</protein>
<dbReference type="EMBL" id="JAAVUN010000001">
    <property type="protein sequence ID" value="NKE08409.1"/>
    <property type="molecule type" value="Genomic_DNA"/>
</dbReference>
<comment type="similarity">
    <text evidence="1 3">Belongs to the pirin family.</text>
</comment>
<proteinExistence type="inferred from homology"/>
<dbReference type="PIRSF" id="PIRSF006232">
    <property type="entry name" value="Pirin"/>
    <property type="match status" value="1"/>
</dbReference>
<keyword evidence="2" id="KW-0408">Iron</keyword>
<feature type="domain" description="Pirin C-terminal" evidence="6">
    <location>
        <begin position="164"/>
        <end position="262"/>
    </location>
</feature>
<dbReference type="InterPro" id="IPR012093">
    <property type="entry name" value="Pirin"/>
</dbReference>
<comment type="caution">
    <text evidence="7">The sequence shown here is derived from an EMBL/GenBank/DDBJ whole genome shotgun (WGS) entry which is preliminary data.</text>
</comment>
<dbReference type="InterPro" id="IPR003829">
    <property type="entry name" value="Pirin_N_dom"/>
</dbReference>
<evidence type="ECO:0000259" key="6">
    <source>
        <dbReference type="Pfam" id="PF05726"/>
    </source>
</evidence>
<evidence type="ECO:0000313" key="7">
    <source>
        <dbReference type="EMBL" id="NKE08409.1"/>
    </source>
</evidence>
<feature type="region of interest" description="Disordered" evidence="4">
    <location>
        <begin position="289"/>
        <end position="315"/>
    </location>
</feature>
<evidence type="ECO:0000256" key="1">
    <source>
        <dbReference type="ARBA" id="ARBA00008416"/>
    </source>
</evidence>
<evidence type="ECO:0000256" key="3">
    <source>
        <dbReference type="RuleBase" id="RU003457"/>
    </source>
</evidence>
<evidence type="ECO:0000313" key="8">
    <source>
        <dbReference type="Proteomes" id="UP000521379"/>
    </source>
</evidence>
<feature type="compositionally biased region" description="Low complexity" evidence="4">
    <location>
        <begin position="298"/>
        <end position="307"/>
    </location>
</feature>
<comment type="cofactor">
    <cofactor evidence="2">
        <name>Fe cation</name>
        <dbReference type="ChEBI" id="CHEBI:24875"/>
    </cofactor>
    <text evidence="2">Binds 1 Fe cation per subunit.</text>
</comment>
<dbReference type="InterPro" id="IPR008778">
    <property type="entry name" value="Pirin_C_dom"/>
</dbReference>
<evidence type="ECO:0000256" key="2">
    <source>
        <dbReference type="PIRSR" id="PIRSR006232-1"/>
    </source>
</evidence>
<dbReference type="GO" id="GO:0046872">
    <property type="term" value="F:metal ion binding"/>
    <property type="evidence" value="ECO:0007669"/>
    <property type="project" value="UniProtKB-KW"/>
</dbReference>
<dbReference type="AlphaFoldDB" id="A0A846TNN4"/>
<evidence type="ECO:0000259" key="5">
    <source>
        <dbReference type="Pfam" id="PF02678"/>
    </source>
</evidence>
<evidence type="ECO:0000256" key="4">
    <source>
        <dbReference type="SAM" id="MobiDB-lite"/>
    </source>
</evidence>
<feature type="binding site" evidence="2">
    <location>
        <position position="95"/>
    </location>
    <ligand>
        <name>Fe cation</name>
        <dbReference type="ChEBI" id="CHEBI:24875"/>
    </ligand>
</feature>
<sequence length="315" mass="33915">MVPLGGPRGLTVRRTLPQRKRSLVGAWCFLDSYGPDDVIESNGMNVARHPHTGLATVSWLYTGQIDHLDSAGNAAVVRPGEMNLMLAGRGITHQEFSTPETTVLHGAQLWYALPDATRHMEHDFVHYAPEPVTGSGWSLSVFLGSLAGSTSPVDTHTPPLLGAELTVEPGVSVDLSLDPTFEHAILVDRGTPTADGVEMPKDHLAYFAPGRTTLTINHLNDDDAAPARLLILGGEPLGEEIVMWWNFIGRSHEEVVAYRAIYQHEIGVDDAPAEDVLAAAGLTGQQVPRFGPYPDDQPAALPAPALPNARLRSRG</sequence>
<gene>
    <name evidence="7" type="ORF">GTW58_00270</name>
</gene>
<feature type="binding site" evidence="2">
    <location>
        <position position="49"/>
    </location>
    <ligand>
        <name>Fe cation</name>
        <dbReference type="ChEBI" id="CHEBI:24875"/>
    </ligand>
</feature>